<name>A0A3Q7GB98_SOLLC</name>
<reference evidence="1" key="1">
    <citation type="journal article" date="2012" name="Nature">
        <title>The tomato genome sequence provides insights into fleshy fruit evolution.</title>
        <authorList>
            <consortium name="Tomato Genome Consortium"/>
        </authorList>
    </citation>
    <scope>NUCLEOTIDE SEQUENCE [LARGE SCALE GENOMIC DNA]</scope>
    <source>
        <strain evidence="1">cv. Heinz 1706</strain>
    </source>
</reference>
<keyword evidence="2" id="KW-1185">Reference proteome</keyword>
<dbReference type="EnsemblPlants" id="Solyc03g094140.1.1">
    <property type="protein sequence ID" value="Solyc03g094140.1.1.1"/>
    <property type="gene ID" value="Solyc03g094140.1"/>
</dbReference>
<dbReference type="AlphaFoldDB" id="A0A3Q7GB98"/>
<dbReference type="Gramene" id="Solyc03g094140.1.1">
    <property type="protein sequence ID" value="Solyc03g094140.1.1.1"/>
    <property type="gene ID" value="Solyc03g094140.1"/>
</dbReference>
<proteinExistence type="predicted"/>
<dbReference type="PaxDb" id="4081-Solyc03g094140.1.1"/>
<organism evidence="1">
    <name type="scientific">Solanum lycopersicum</name>
    <name type="common">Tomato</name>
    <name type="synonym">Lycopersicon esculentum</name>
    <dbReference type="NCBI Taxonomy" id="4081"/>
    <lineage>
        <taxon>Eukaryota</taxon>
        <taxon>Viridiplantae</taxon>
        <taxon>Streptophyta</taxon>
        <taxon>Embryophyta</taxon>
        <taxon>Tracheophyta</taxon>
        <taxon>Spermatophyta</taxon>
        <taxon>Magnoliopsida</taxon>
        <taxon>eudicotyledons</taxon>
        <taxon>Gunneridae</taxon>
        <taxon>Pentapetalae</taxon>
        <taxon>asterids</taxon>
        <taxon>lamiids</taxon>
        <taxon>Solanales</taxon>
        <taxon>Solanaceae</taxon>
        <taxon>Solanoideae</taxon>
        <taxon>Solaneae</taxon>
        <taxon>Solanum</taxon>
        <taxon>Solanum subgen. Lycopersicon</taxon>
    </lineage>
</organism>
<accession>A0A3Q7GB98</accession>
<evidence type="ECO:0000313" key="2">
    <source>
        <dbReference type="Proteomes" id="UP000004994"/>
    </source>
</evidence>
<evidence type="ECO:0000313" key="1">
    <source>
        <dbReference type="EnsemblPlants" id="Solyc03g094140.1.1.1"/>
    </source>
</evidence>
<protein>
    <submittedName>
        <fullName evidence="1">Uncharacterized protein</fullName>
    </submittedName>
</protein>
<dbReference type="InParanoid" id="A0A3Q7GB98"/>
<dbReference type="Proteomes" id="UP000004994">
    <property type="component" value="Chromosome 3"/>
</dbReference>
<reference evidence="1" key="2">
    <citation type="submission" date="2019-01" db="UniProtKB">
        <authorList>
            <consortium name="EnsemblPlants"/>
        </authorList>
    </citation>
    <scope>IDENTIFICATION</scope>
    <source>
        <strain evidence="1">cv. Heinz 1706</strain>
    </source>
</reference>
<sequence length="152" mass="17470">MEAPLEAVRDRKTGDLLFYKKSPPPFKIDPLRIGSQENNFVDLVPSKNGPVTAYNFKDGAAAQQVWLNFGDDYGYEENLRRLEENFPSANHQINERSKRLGELAISTATPEILKDIRGLSEDVYQLSSTEDMLNQFEEKNFFDLTEIARFYN</sequence>